<organism evidence="1 2">
    <name type="scientific">Quercus suber</name>
    <name type="common">Cork oak</name>
    <dbReference type="NCBI Taxonomy" id="58331"/>
    <lineage>
        <taxon>Eukaryota</taxon>
        <taxon>Viridiplantae</taxon>
        <taxon>Streptophyta</taxon>
        <taxon>Embryophyta</taxon>
        <taxon>Tracheophyta</taxon>
        <taxon>Spermatophyta</taxon>
        <taxon>Magnoliopsida</taxon>
        <taxon>eudicotyledons</taxon>
        <taxon>Gunneridae</taxon>
        <taxon>Pentapetalae</taxon>
        <taxon>rosids</taxon>
        <taxon>fabids</taxon>
        <taxon>Fagales</taxon>
        <taxon>Fagaceae</taxon>
        <taxon>Quercus</taxon>
    </lineage>
</organism>
<gene>
    <name evidence="1" type="ORF">CFP56_035133</name>
</gene>
<comment type="caution">
    <text evidence="1">The sequence shown here is derived from an EMBL/GenBank/DDBJ whole genome shotgun (WGS) entry which is preliminary data.</text>
</comment>
<dbReference type="PANTHER" id="PTHR47074">
    <property type="entry name" value="BNAC02G40300D PROTEIN"/>
    <property type="match status" value="1"/>
</dbReference>
<dbReference type="EMBL" id="PKMF04000623">
    <property type="protein sequence ID" value="KAK7823725.1"/>
    <property type="molecule type" value="Genomic_DNA"/>
</dbReference>
<name>A0AAW0JAC7_QUESU</name>
<evidence type="ECO:0000313" key="1">
    <source>
        <dbReference type="EMBL" id="KAK7823725.1"/>
    </source>
</evidence>
<dbReference type="AlphaFoldDB" id="A0AAW0JAC7"/>
<dbReference type="PANTHER" id="PTHR47074:SF48">
    <property type="entry name" value="POLYNUCLEOTIDYL TRANSFERASE, RIBONUCLEASE H-LIKE SUPERFAMILY PROTEIN"/>
    <property type="match status" value="1"/>
</dbReference>
<evidence type="ECO:0000313" key="2">
    <source>
        <dbReference type="Proteomes" id="UP000237347"/>
    </source>
</evidence>
<accession>A0AAW0JAC7</accession>
<reference evidence="1 2" key="1">
    <citation type="journal article" date="2018" name="Sci. Data">
        <title>The draft genome sequence of cork oak.</title>
        <authorList>
            <person name="Ramos A.M."/>
            <person name="Usie A."/>
            <person name="Barbosa P."/>
            <person name="Barros P.M."/>
            <person name="Capote T."/>
            <person name="Chaves I."/>
            <person name="Simoes F."/>
            <person name="Abreu I."/>
            <person name="Carrasquinho I."/>
            <person name="Faro C."/>
            <person name="Guimaraes J.B."/>
            <person name="Mendonca D."/>
            <person name="Nobrega F."/>
            <person name="Rodrigues L."/>
            <person name="Saibo N.J.M."/>
            <person name="Varela M.C."/>
            <person name="Egas C."/>
            <person name="Matos J."/>
            <person name="Miguel C.M."/>
            <person name="Oliveira M.M."/>
            <person name="Ricardo C.P."/>
            <person name="Goncalves S."/>
        </authorList>
    </citation>
    <scope>NUCLEOTIDE SEQUENCE [LARGE SCALE GENOMIC DNA]</scope>
    <source>
        <strain evidence="2">cv. HL8</strain>
    </source>
</reference>
<dbReference type="InterPro" id="IPR052929">
    <property type="entry name" value="RNase_H-like_EbsB-rel"/>
</dbReference>
<dbReference type="Proteomes" id="UP000237347">
    <property type="component" value="Unassembled WGS sequence"/>
</dbReference>
<protein>
    <recommendedName>
        <fullName evidence="3">RNase H type-1 domain-containing protein</fullName>
    </recommendedName>
</protein>
<evidence type="ECO:0008006" key="3">
    <source>
        <dbReference type="Google" id="ProtNLM"/>
    </source>
</evidence>
<proteinExistence type="predicted"/>
<sequence>MFILAHKSSQDLELFFTVAWAIWYNRNRTIHEGMCSSPLQVWQMARSSIEDFSDAATTDLSTPRPTLSSCWSPPPPGVFKINVDGASSGLDGTSSIGVIIRDCKGETIALPLQTSSVPLPGRISGTPSIGTRCLACPRFAAHSRDVRK</sequence>
<keyword evidence="2" id="KW-1185">Reference proteome</keyword>